<feature type="domain" description="Helix-turn-helix type 11" evidence="1">
    <location>
        <begin position="6"/>
        <end position="60"/>
    </location>
</feature>
<dbReference type="InterPro" id="IPR051534">
    <property type="entry name" value="CBASS_pafABC_assoc_protein"/>
</dbReference>
<dbReference type="Proteomes" id="UP000280346">
    <property type="component" value="Unassembled WGS sequence"/>
</dbReference>
<comment type="caution">
    <text evidence="3">The sequence shown here is derived from an EMBL/GenBank/DDBJ whole genome shotgun (WGS) entry which is preliminary data.</text>
</comment>
<accession>A0A3S0VJF8</accession>
<evidence type="ECO:0000313" key="4">
    <source>
        <dbReference type="Proteomes" id="UP000280346"/>
    </source>
</evidence>
<keyword evidence="4" id="KW-1185">Reference proteome</keyword>
<dbReference type="Pfam" id="PF08279">
    <property type="entry name" value="HTH_11"/>
    <property type="match status" value="1"/>
</dbReference>
<organism evidence="3 4">
    <name type="scientific">Azospirillum doebereinerae</name>
    <dbReference type="NCBI Taxonomy" id="92933"/>
    <lineage>
        <taxon>Bacteria</taxon>
        <taxon>Pseudomonadati</taxon>
        <taxon>Pseudomonadota</taxon>
        <taxon>Alphaproteobacteria</taxon>
        <taxon>Rhodospirillales</taxon>
        <taxon>Azospirillaceae</taxon>
        <taxon>Azospirillum</taxon>
    </lineage>
</organism>
<dbReference type="RefSeq" id="WP_126996737.1">
    <property type="nucleotide sequence ID" value="NZ_JBNPXW010000004.1"/>
</dbReference>
<evidence type="ECO:0000313" key="3">
    <source>
        <dbReference type="EMBL" id="RUQ73690.1"/>
    </source>
</evidence>
<dbReference type="InterPro" id="IPR013196">
    <property type="entry name" value="HTH_11"/>
</dbReference>
<dbReference type="OrthoDB" id="9807255at2"/>
<evidence type="ECO:0000259" key="2">
    <source>
        <dbReference type="Pfam" id="PF13280"/>
    </source>
</evidence>
<dbReference type="PANTHER" id="PTHR34580:SF3">
    <property type="entry name" value="PROTEIN PAFB"/>
    <property type="match status" value="1"/>
</dbReference>
<reference evidence="3 4" key="1">
    <citation type="submission" date="2018-12" db="EMBL/GenBank/DDBJ databases">
        <authorList>
            <person name="Yang Y."/>
        </authorList>
    </citation>
    <scope>NUCLEOTIDE SEQUENCE [LARGE SCALE GENOMIC DNA]</scope>
    <source>
        <strain evidence="3 4">GSF71</strain>
    </source>
</reference>
<dbReference type="SUPFAM" id="SSF46785">
    <property type="entry name" value="Winged helix' DNA-binding domain"/>
    <property type="match status" value="1"/>
</dbReference>
<dbReference type="PROSITE" id="PS52050">
    <property type="entry name" value="WYL"/>
    <property type="match status" value="1"/>
</dbReference>
<gene>
    <name evidence="3" type="ORF">EJ913_08485</name>
</gene>
<feature type="domain" description="WYL" evidence="2">
    <location>
        <begin position="138"/>
        <end position="203"/>
    </location>
</feature>
<dbReference type="AlphaFoldDB" id="A0A3S0VJF8"/>
<dbReference type="Pfam" id="PF13280">
    <property type="entry name" value="WYL"/>
    <property type="match status" value="1"/>
</dbReference>
<evidence type="ECO:0000259" key="1">
    <source>
        <dbReference type="Pfam" id="PF08279"/>
    </source>
</evidence>
<sequence>MARAGRLLDLMQLLRRHRRPVSGHALAAELGVSLRTLYRDIATLQGQGAGIEGEPGVGYILRPGFLLPPLMFTEEEVEALVLGSRWVVDRGDGRLAEAARNALSKIAAVLPPDRREGLDGAALLVGPGEPMAAGDTELAAIRHAIRAERKLEIAYRDRDGSESRRTVWPFALGFFDRVRVMVAWCELRQAFRHFRTDRILALTATDTRYPRRRPAMLAAWREEEGIPRP</sequence>
<name>A0A3S0VJF8_9PROT</name>
<dbReference type="InterPro" id="IPR036388">
    <property type="entry name" value="WH-like_DNA-bd_sf"/>
</dbReference>
<dbReference type="PANTHER" id="PTHR34580">
    <property type="match status" value="1"/>
</dbReference>
<dbReference type="InterPro" id="IPR036390">
    <property type="entry name" value="WH_DNA-bd_sf"/>
</dbReference>
<proteinExistence type="predicted"/>
<protein>
    <submittedName>
        <fullName evidence="3">YafY family transcriptional regulator</fullName>
    </submittedName>
</protein>
<dbReference type="Gene3D" id="1.10.10.10">
    <property type="entry name" value="Winged helix-like DNA-binding domain superfamily/Winged helix DNA-binding domain"/>
    <property type="match status" value="1"/>
</dbReference>
<dbReference type="EMBL" id="RZIJ01000005">
    <property type="protein sequence ID" value="RUQ73690.1"/>
    <property type="molecule type" value="Genomic_DNA"/>
</dbReference>
<dbReference type="InterPro" id="IPR026881">
    <property type="entry name" value="WYL_dom"/>
</dbReference>